<protein>
    <recommendedName>
        <fullName evidence="2">PiggyBac transposable element-derived protein domain-containing protein</fullName>
    </recommendedName>
</protein>
<keyword evidence="1" id="KW-0812">Transmembrane</keyword>
<reference evidence="3 4" key="1">
    <citation type="journal article" date="2017" name="Genome Biol. Evol.">
        <title>Phytophthora megakarya and P. palmivora, closely related causal agents of cacao black pod rot, underwent increases in genome sizes and gene numbers by different mechanisms.</title>
        <authorList>
            <person name="Ali S.S."/>
            <person name="Shao J."/>
            <person name="Lary D.J."/>
            <person name="Kronmiller B."/>
            <person name="Shen D."/>
            <person name="Strem M.D."/>
            <person name="Amoako-Attah I."/>
            <person name="Akrofi A.Y."/>
            <person name="Begoude B.A."/>
            <person name="Ten Hoopen G.M."/>
            <person name="Coulibaly K."/>
            <person name="Kebe B.I."/>
            <person name="Melnick R.L."/>
            <person name="Guiltinan M.J."/>
            <person name="Tyler B.M."/>
            <person name="Meinhardt L.W."/>
            <person name="Bailey B.A."/>
        </authorList>
    </citation>
    <scope>NUCLEOTIDE SEQUENCE [LARGE SCALE GENOMIC DNA]</scope>
    <source>
        <strain evidence="4">sbr112.9</strain>
    </source>
</reference>
<sequence length="108" mass="12918">MCREKTSEQNEVACPKVMKDYHRFMGGVDVRDQLCLQRYSGQRSITYRKYYKPIFLGLVNLAIIKGFIVYCAYWKNRKIKAMTHLQYMCKLHLQIITLSTDMYEKNTF</sequence>
<gene>
    <name evidence="3" type="ORF">PHPALM_19817</name>
</gene>
<dbReference type="PANTHER" id="PTHR46599">
    <property type="entry name" value="PIGGYBAC TRANSPOSABLE ELEMENT-DERIVED PROTEIN 4"/>
    <property type="match status" value="1"/>
</dbReference>
<keyword evidence="1" id="KW-1133">Transmembrane helix</keyword>
<keyword evidence="1" id="KW-0472">Membrane</keyword>
<feature type="transmembrane region" description="Helical" evidence="1">
    <location>
        <begin position="54"/>
        <end position="73"/>
    </location>
</feature>
<dbReference type="AlphaFoldDB" id="A0A2P4XGF7"/>
<feature type="domain" description="PiggyBac transposable element-derived protein" evidence="2">
    <location>
        <begin position="3"/>
        <end position="64"/>
    </location>
</feature>
<dbReference type="Proteomes" id="UP000237271">
    <property type="component" value="Unassembled WGS sequence"/>
</dbReference>
<accession>A0A2P4XGF7</accession>
<evidence type="ECO:0000313" key="3">
    <source>
        <dbReference type="EMBL" id="POM64621.1"/>
    </source>
</evidence>
<dbReference type="EMBL" id="NCKW01011069">
    <property type="protein sequence ID" value="POM64621.1"/>
    <property type="molecule type" value="Genomic_DNA"/>
</dbReference>
<dbReference type="InterPro" id="IPR029526">
    <property type="entry name" value="PGBD"/>
</dbReference>
<organism evidence="3 4">
    <name type="scientific">Phytophthora palmivora</name>
    <dbReference type="NCBI Taxonomy" id="4796"/>
    <lineage>
        <taxon>Eukaryota</taxon>
        <taxon>Sar</taxon>
        <taxon>Stramenopiles</taxon>
        <taxon>Oomycota</taxon>
        <taxon>Peronosporomycetes</taxon>
        <taxon>Peronosporales</taxon>
        <taxon>Peronosporaceae</taxon>
        <taxon>Phytophthora</taxon>
    </lineage>
</organism>
<keyword evidence="4" id="KW-1185">Reference proteome</keyword>
<dbReference type="Pfam" id="PF13843">
    <property type="entry name" value="DDE_Tnp_1_7"/>
    <property type="match status" value="1"/>
</dbReference>
<evidence type="ECO:0000256" key="1">
    <source>
        <dbReference type="SAM" id="Phobius"/>
    </source>
</evidence>
<comment type="caution">
    <text evidence="3">The sequence shown here is derived from an EMBL/GenBank/DDBJ whole genome shotgun (WGS) entry which is preliminary data.</text>
</comment>
<proteinExistence type="predicted"/>
<evidence type="ECO:0000313" key="4">
    <source>
        <dbReference type="Proteomes" id="UP000237271"/>
    </source>
</evidence>
<dbReference type="PANTHER" id="PTHR46599:SF3">
    <property type="entry name" value="PIGGYBAC TRANSPOSABLE ELEMENT-DERIVED PROTEIN 4"/>
    <property type="match status" value="1"/>
</dbReference>
<name>A0A2P4XGF7_9STRA</name>
<dbReference type="OrthoDB" id="123057at2759"/>
<evidence type="ECO:0000259" key="2">
    <source>
        <dbReference type="Pfam" id="PF13843"/>
    </source>
</evidence>